<evidence type="ECO:0000256" key="1">
    <source>
        <dbReference type="SAM" id="MobiDB-lite"/>
    </source>
</evidence>
<gene>
    <name evidence="3" type="ORF">HANVADRAFT_7769</name>
</gene>
<dbReference type="GO" id="GO:0070898">
    <property type="term" value="P:RNA polymerase III preinitiation complex assembly"/>
    <property type="evidence" value="ECO:0007669"/>
    <property type="project" value="TreeGrafter"/>
</dbReference>
<dbReference type="Pfam" id="PF15963">
    <property type="entry name" value="Myb_DNA-bind_7"/>
    <property type="match status" value="1"/>
</dbReference>
<feature type="compositionally biased region" description="Polar residues" evidence="1">
    <location>
        <begin position="120"/>
        <end position="146"/>
    </location>
</feature>
<proteinExistence type="predicted"/>
<dbReference type="GO" id="GO:0000995">
    <property type="term" value="F:RNA polymerase III general transcription initiation factor activity"/>
    <property type="evidence" value="ECO:0007669"/>
    <property type="project" value="InterPro"/>
</dbReference>
<dbReference type="PANTHER" id="PTHR22929">
    <property type="entry name" value="RNA POLYMERASE III TRANSCRIPTION INITIATION FACTOR B"/>
    <property type="match status" value="1"/>
</dbReference>
<dbReference type="PIRSF" id="PIRSF037327">
    <property type="entry name" value="TFIIIB_Bdp1_fun"/>
    <property type="match status" value="1"/>
</dbReference>
<dbReference type="InterPro" id="IPR039467">
    <property type="entry name" value="TFIIIB_B''_Myb"/>
</dbReference>
<dbReference type="Gene3D" id="1.10.10.60">
    <property type="entry name" value="Homeodomain-like"/>
    <property type="match status" value="1"/>
</dbReference>
<feature type="region of interest" description="Disordered" evidence="1">
    <location>
        <begin position="203"/>
        <end position="245"/>
    </location>
</feature>
<sequence>MSSIINKSNTRFKPKFNSRPNSRQQQQAAPHKDLITNNNEASITKNDDSIDPLSKVSASNDIPIQSTQQTQITDNTKNDTTTKDNDTTQVATQQQTATTTKVAVPASSANSIKQRRVSTRLGSISHGTLDNSVSRRPSFMQSRRPSLNNNNQLQVVATPNRINDILQTKAAAKTTSWRNSVGKDSALLAMKRRRKSSVQKIPKHHHLKAKSVAKISSVVRTRETSSSENSKNGTPEIDGDSNGEIATEDDVYKIKTLKDIPKIITEEQSKLYTFDDSIFTMAELCKPTLPIGAVTANYSVSREAAKKKKIERERRKTLRKLARAQNKSLSDLTKEEDDQEEAMRKKQQEDLLAMDIPEPEAAGAADLQLKLDKDGNIIVDEASTIIDKHQQYSVLNKTKEVTQETNFTNLYNNASYTKQQYTDPWTVDEEIKFYKSLSKWGTDFNFISQFFPYRTRRQVKLKFSLEEKKNPVLIELALKRKLPFDFEMFVKECKIANTDPTLPIINENSDITSIGKLNIFTLEQYEERLADVRRRHEESLQQIQLGKEMAKSEDHRIVEEREREKDNNKERHNAVGAGGLTQDELGKRRAGEVVVGIVGQRKVEED</sequence>
<feature type="compositionally biased region" description="Basic and acidic residues" evidence="1">
    <location>
        <begin position="76"/>
        <end position="86"/>
    </location>
</feature>
<organism evidence="3 4">
    <name type="scientific">Hanseniaspora valbyensis NRRL Y-1626</name>
    <dbReference type="NCBI Taxonomy" id="766949"/>
    <lineage>
        <taxon>Eukaryota</taxon>
        <taxon>Fungi</taxon>
        <taxon>Dikarya</taxon>
        <taxon>Ascomycota</taxon>
        <taxon>Saccharomycotina</taxon>
        <taxon>Saccharomycetes</taxon>
        <taxon>Saccharomycodales</taxon>
        <taxon>Saccharomycodaceae</taxon>
        <taxon>Hanseniaspora</taxon>
    </lineage>
</organism>
<dbReference type="InterPro" id="IPR017884">
    <property type="entry name" value="SANT_dom"/>
</dbReference>
<feature type="region of interest" description="Disordered" evidence="1">
    <location>
        <begin position="551"/>
        <end position="583"/>
    </location>
</feature>
<dbReference type="SUPFAM" id="SSF46689">
    <property type="entry name" value="Homeodomain-like"/>
    <property type="match status" value="1"/>
</dbReference>
<dbReference type="InterPro" id="IPR001005">
    <property type="entry name" value="SANT/Myb"/>
</dbReference>
<name>A0A1B7TAJ1_9ASCO</name>
<feature type="compositionally biased region" description="Low complexity" evidence="1">
    <location>
        <begin position="62"/>
        <end position="75"/>
    </location>
</feature>
<dbReference type="EMBL" id="LXPE01000049">
    <property type="protein sequence ID" value="OBA25730.1"/>
    <property type="molecule type" value="Genomic_DNA"/>
</dbReference>
<feature type="compositionally biased region" description="Polar residues" evidence="1">
    <location>
        <begin position="35"/>
        <end position="44"/>
    </location>
</feature>
<feature type="region of interest" description="Disordered" evidence="1">
    <location>
        <begin position="1"/>
        <end position="146"/>
    </location>
</feature>
<dbReference type="InterPro" id="IPR009057">
    <property type="entry name" value="Homeodomain-like_sf"/>
</dbReference>
<dbReference type="Proteomes" id="UP000092321">
    <property type="component" value="Unassembled WGS sequence"/>
</dbReference>
<evidence type="ECO:0000313" key="3">
    <source>
        <dbReference type="EMBL" id="OBA25730.1"/>
    </source>
</evidence>
<dbReference type="PANTHER" id="PTHR22929:SF0">
    <property type="entry name" value="TRANSCRIPTION FACTOR TFIIIB COMPONENT B'' HOMOLOG"/>
    <property type="match status" value="1"/>
</dbReference>
<comment type="caution">
    <text evidence="3">The sequence shown here is derived from an EMBL/GenBank/DDBJ whole genome shotgun (WGS) entry which is preliminary data.</text>
</comment>
<dbReference type="SMART" id="SM00717">
    <property type="entry name" value="SANT"/>
    <property type="match status" value="1"/>
</dbReference>
<reference evidence="4" key="1">
    <citation type="journal article" date="2016" name="Proc. Natl. Acad. Sci. U.S.A.">
        <title>Comparative genomics of biotechnologically important yeasts.</title>
        <authorList>
            <person name="Riley R."/>
            <person name="Haridas S."/>
            <person name="Wolfe K.H."/>
            <person name="Lopes M.R."/>
            <person name="Hittinger C.T."/>
            <person name="Goeker M."/>
            <person name="Salamov A.A."/>
            <person name="Wisecaver J.H."/>
            <person name="Long T.M."/>
            <person name="Calvey C.H."/>
            <person name="Aerts A.L."/>
            <person name="Barry K.W."/>
            <person name="Choi C."/>
            <person name="Clum A."/>
            <person name="Coughlan A.Y."/>
            <person name="Deshpande S."/>
            <person name="Douglass A.P."/>
            <person name="Hanson S.J."/>
            <person name="Klenk H.-P."/>
            <person name="LaButti K.M."/>
            <person name="Lapidus A."/>
            <person name="Lindquist E.A."/>
            <person name="Lipzen A.M."/>
            <person name="Meier-Kolthoff J.P."/>
            <person name="Ohm R.A."/>
            <person name="Otillar R.P."/>
            <person name="Pangilinan J.L."/>
            <person name="Peng Y."/>
            <person name="Rokas A."/>
            <person name="Rosa C.A."/>
            <person name="Scheuner C."/>
            <person name="Sibirny A.A."/>
            <person name="Slot J.C."/>
            <person name="Stielow J.B."/>
            <person name="Sun H."/>
            <person name="Kurtzman C.P."/>
            <person name="Blackwell M."/>
            <person name="Grigoriev I.V."/>
            <person name="Jeffries T.W."/>
        </authorList>
    </citation>
    <scope>NUCLEOTIDE SEQUENCE [LARGE SCALE GENOMIC DNA]</scope>
    <source>
        <strain evidence="4">NRRL Y-1626</strain>
    </source>
</reference>
<dbReference type="CDD" id="cd00167">
    <property type="entry name" value="SANT"/>
    <property type="match status" value="1"/>
</dbReference>
<evidence type="ECO:0000259" key="2">
    <source>
        <dbReference type="PROSITE" id="PS51293"/>
    </source>
</evidence>
<dbReference type="PROSITE" id="PS51293">
    <property type="entry name" value="SANT"/>
    <property type="match status" value="1"/>
</dbReference>
<dbReference type="GO" id="GO:0000126">
    <property type="term" value="C:transcription factor TFIIIB complex"/>
    <property type="evidence" value="ECO:0007669"/>
    <property type="project" value="InterPro"/>
</dbReference>
<protein>
    <submittedName>
        <fullName evidence="3">Transcription factor IIIB, Bdp1 subunit</fullName>
    </submittedName>
</protein>
<feature type="region of interest" description="Disordered" evidence="1">
    <location>
        <begin position="323"/>
        <end position="345"/>
    </location>
</feature>
<dbReference type="AlphaFoldDB" id="A0A1B7TAJ1"/>
<feature type="compositionally biased region" description="Polar residues" evidence="1">
    <location>
        <begin position="18"/>
        <end position="28"/>
    </location>
</feature>
<feature type="compositionally biased region" description="Low complexity" evidence="1">
    <location>
        <begin position="87"/>
        <end position="104"/>
    </location>
</feature>
<dbReference type="InterPro" id="IPR017174">
    <property type="entry name" value="Bdp1_fungi"/>
</dbReference>
<keyword evidence="4" id="KW-1185">Reference proteome</keyword>
<dbReference type="GO" id="GO:0001156">
    <property type="term" value="F:TFIIIC-class transcription factor complex binding"/>
    <property type="evidence" value="ECO:0007669"/>
    <property type="project" value="TreeGrafter"/>
</dbReference>
<dbReference type="OrthoDB" id="272624at2759"/>
<accession>A0A1B7TAJ1</accession>
<evidence type="ECO:0000313" key="4">
    <source>
        <dbReference type="Proteomes" id="UP000092321"/>
    </source>
</evidence>
<dbReference type="GO" id="GO:0006355">
    <property type="term" value="P:regulation of DNA-templated transcription"/>
    <property type="evidence" value="ECO:0007669"/>
    <property type="project" value="UniProtKB-ARBA"/>
</dbReference>
<feature type="compositionally biased region" description="Basic and acidic residues" evidence="1">
    <location>
        <begin position="551"/>
        <end position="573"/>
    </location>
</feature>
<feature type="domain" description="SANT" evidence="2">
    <location>
        <begin position="420"/>
        <end position="471"/>
    </location>
</feature>